<reference evidence="1 2" key="1">
    <citation type="submission" date="2016-11" db="EMBL/GenBank/DDBJ databases">
        <title>Draft Genome Sequences of Nine Cyanobacterial Strains from Diverse Habitats.</title>
        <authorList>
            <person name="Zhu T."/>
            <person name="Hou S."/>
            <person name="Lu X."/>
            <person name="Hess W.R."/>
        </authorList>
    </citation>
    <scope>NUCLEOTIDE SEQUENCE [LARGE SCALE GENOMIC DNA]</scope>
    <source>
        <strain evidence="1 2">IAM M-71</strain>
    </source>
</reference>
<proteinExistence type="predicted"/>
<gene>
    <name evidence="1" type="ORF">NIES2119_02865</name>
</gene>
<dbReference type="Proteomes" id="UP000185860">
    <property type="component" value="Unassembled WGS sequence"/>
</dbReference>
<sequence length="64" mass="7232">MLEKLLLAATVTLVIHFLLPAKSLETTQMGWKKFSERRNTTTEVANLVGKKPSLKAEKFTVFQP</sequence>
<accession>A0A1U7ISU1</accession>
<dbReference type="EMBL" id="MRCE01000002">
    <property type="protein sequence ID" value="OKH40564.1"/>
    <property type="molecule type" value="Genomic_DNA"/>
</dbReference>
<dbReference type="RefSeq" id="WP_073591945.1">
    <property type="nucleotide sequence ID" value="NZ_MRCE01000002.1"/>
</dbReference>
<organism evidence="1 2">
    <name type="scientific">[Phormidium ambiguum] IAM M-71</name>
    <dbReference type="NCBI Taxonomy" id="454136"/>
    <lineage>
        <taxon>Bacteria</taxon>
        <taxon>Bacillati</taxon>
        <taxon>Cyanobacteriota</taxon>
        <taxon>Cyanophyceae</taxon>
        <taxon>Oscillatoriophycideae</taxon>
        <taxon>Aerosakkonematales</taxon>
        <taxon>Aerosakkonemataceae</taxon>
        <taxon>Floridanema</taxon>
    </lineage>
</organism>
<evidence type="ECO:0000313" key="1">
    <source>
        <dbReference type="EMBL" id="OKH40564.1"/>
    </source>
</evidence>
<protein>
    <submittedName>
        <fullName evidence="1">Uncharacterized protein</fullName>
    </submittedName>
</protein>
<dbReference type="AlphaFoldDB" id="A0A1U7ISU1"/>
<comment type="caution">
    <text evidence="1">The sequence shown here is derived from an EMBL/GenBank/DDBJ whole genome shotgun (WGS) entry which is preliminary data.</text>
</comment>
<name>A0A1U7ISU1_9CYAN</name>
<evidence type="ECO:0000313" key="2">
    <source>
        <dbReference type="Proteomes" id="UP000185860"/>
    </source>
</evidence>